<dbReference type="EMBL" id="VUJU01001582">
    <property type="protein sequence ID" value="KAF0764647.1"/>
    <property type="molecule type" value="Genomic_DNA"/>
</dbReference>
<feature type="compositionally biased region" description="Low complexity" evidence="10">
    <location>
        <begin position="575"/>
        <end position="586"/>
    </location>
</feature>
<dbReference type="SUPFAM" id="SSF53448">
    <property type="entry name" value="Nucleotide-diphospho-sugar transferases"/>
    <property type="match status" value="1"/>
</dbReference>
<comment type="similarity">
    <text evidence="2 9">Belongs to the chondroitin N-acetylgalactosaminyltransferase family.</text>
</comment>
<keyword evidence="3 9" id="KW-0808">Transferase</keyword>
<feature type="region of interest" description="Disordered" evidence="10">
    <location>
        <begin position="248"/>
        <end position="273"/>
    </location>
</feature>
<dbReference type="EC" id="2.4.1.-" evidence="9"/>
<evidence type="ECO:0000256" key="7">
    <source>
        <dbReference type="ARBA" id="ARBA00023034"/>
    </source>
</evidence>
<dbReference type="InterPro" id="IPR051227">
    <property type="entry name" value="CS_glycosyltransferase"/>
</dbReference>
<accession>A0A6G0Z2R8</accession>
<dbReference type="Pfam" id="PF05679">
    <property type="entry name" value="CHGN"/>
    <property type="match status" value="1"/>
</dbReference>
<dbReference type="PANTHER" id="PTHR12369:SF11">
    <property type="entry name" value="HEXOSYLTRANSFERASE"/>
    <property type="match status" value="1"/>
</dbReference>
<evidence type="ECO:0000256" key="5">
    <source>
        <dbReference type="ARBA" id="ARBA00022968"/>
    </source>
</evidence>
<evidence type="ECO:0000256" key="6">
    <source>
        <dbReference type="ARBA" id="ARBA00022989"/>
    </source>
</evidence>
<keyword evidence="5 9" id="KW-0735">Signal-anchor</keyword>
<evidence type="ECO:0000256" key="10">
    <source>
        <dbReference type="SAM" id="MobiDB-lite"/>
    </source>
</evidence>
<reference evidence="11 12" key="1">
    <citation type="submission" date="2019-08" db="EMBL/GenBank/DDBJ databases">
        <title>Whole genome of Aphis craccivora.</title>
        <authorList>
            <person name="Voronova N.V."/>
            <person name="Shulinski R.S."/>
            <person name="Bandarenka Y.V."/>
            <person name="Zhorov D.G."/>
            <person name="Warner D."/>
        </authorList>
    </citation>
    <scope>NUCLEOTIDE SEQUENCE [LARGE SCALE GENOMIC DNA]</scope>
    <source>
        <strain evidence="11">180601</strain>
        <tissue evidence="11">Whole Body</tissue>
    </source>
</reference>
<dbReference type="OrthoDB" id="431432at2759"/>
<keyword evidence="7 9" id="KW-0333">Golgi apparatus</keyword>
<dbReference type="AlphaFoldDB" id="A0A6G0Z2R8"/>
<evidence type="ECO:0000256" key="4">
    <source>
        <dbReference type="ARBA" id="ARBA00022692"/>
    </source>
</evidence>
<dbReference type="PANTHER" id="PTHR12369">
    <property type="entry name" value="CHONDROITIN SYNTHASE"/>
    <property type="match status" value="1"/>
</dbReference>
<dbReference type="GO" id="GO:0032580">
    <property type="term" value="C:Golgi cisterna membrane"/>
    <property type="evidence" value="ECO:0007669"/>
    <property type="project" value="UniProtKB-SubCell"/>
</dbReference>
<dbReference type="InterPro" id="IPR029044">
    <property type="entry name" value="Nucleotide-diphossugar_trans"/>
</dbReference>
<dbReference type="Proteomes" id="UP000478052">
    <property type="component" value="Unassembled WGS sequence"/>
</dbReference>
<proteinExistence type="inferred from homology"/>
<dbReference type="InterPro" id="IPR008428">
    <property type="entry name" value="Chond_GalNAc"/>
</dbReference>
<keyword evidence="12" id="KW-1185">Reference proteome</keyword>
<feature type="region of interest" description="Disordered" evidence="10">
    <location>
        <begin position="565"/>
        <end position="586"/>
    </location>
</feature>
<evidence type="ECO:0000256" key="2">
    <source>
        <dbReference type="ARBA" id="ARBA00009239"/>
    </source>
</evidence>
<evidence type="ECO:0000256" key="9">
    <source>
        <dbReference type="RuleBase" id="RU364016"/>
    </source>
</evidence>
<protein>
    <recommendedName>
        <fullName evidence="9">Hexosyltransferase</fullName>
        <ecNumber evidence="9">2.4.1.-</ecNumber>
    </recommendedName>
</protein>
<keyword evidence="6" id="KW-1133">Transmembrane helix</keyword>
<evidence type="ECO:0000313" key="12">
    <source>
        <dbReference type="Proteomes" id="UP000478052"/>
    </source>
</evidence>
<comment type="caution">
    <text evidence="11">The sequence shown here is derived from an EMBL/GenBank/DDBJ whole genome shotgun (WGS) entry which is preliminary data.</text>
</comment>
<comment type="subcellular location">
    <subcellularLocation>
        <location evidence="1 9">Golgi apparatus</location>
        <location evidence="1 9">Golgi stack membrane</location>
        <topology evidence="1 9">Single-pass type II membrane protein</topology>
    </subcellularLocation>
</comment>
<gene>
    <name evidence="11" type="ORF">FWK35_00010008</name>
</gene>
<keyword evidence="4" id="KW-0812">Transmembrane</keyword>
<sequence>MMQTILYHNSSGRDAFTGNLKQKEVHRAITLHPVKQHSHMYRIHNYMKSLELQDILQKKILLHRDVRSMMDQLNSAHSLPSNEFRLTGDSKQLFSSRPGSPNYLGDTDLLGLPPGLNKYRPRKVADVIKWDFISKAWYSDTDANPRRRIDSYTKEGLDDVVREVMDLINKFSKQRGRVIDFKEIFYGYQRVNPLYGVDYMLDMLLMYKKYRGKKMTVPVRRHAYLQQQFTGFEVREVLDGSEVKLKTQQQDAEGYDDDDAAGNPSRDIADNGMVRVEGPPAKRRPDSQAKTVHFVLPLFNRLATFARFVDNYESVCLANDERVTLTVVPYGRATADGAAAAVAQLAARYPDARLTVLPNAGDQFARAEALHAGAVHAAGPPPDDLLFFVDVDMLWTAATLDRVRLNTVRGHTVYFPIVYSEYDPVVVYGRAAGSPNHFLVNQDTGYWRQYGFGIVSAYATDLAAAGGLDTSIRGWGNEDVDLYEKFVRSRTATAVSVFRAADPDLVHVYHPVECDAGLPEPKAQMCANTRFETYGNVDQFANIIYKNRDAVYEFAAGRLRNVSAAATQPPPHPQPVSKSVPRPGVK</sequence>
<name>A0A6G0Z2R8_APHCR</name>
<evidence type="ECO:0000256" key="1">
    <source>
        <dbReference type="ARBA" id="ARBA00004447"/>
    </source>
</evidence>
<evidence type="ECO:0000256" key="3">
    <source>
        <dbReference type="ARBA" id="ARBA00022679"/>
    </source>
</evidence>
<organism evidence="11 12">
    <name type="scientific">Aphis craccivora</name>
    <name type="common">Cowpea aphid</name>
    <dbReference type="NCBI Taxonomy" id="307492"/>
    <lineage>
        <taxon>Eukaryota</taxon>
        <taxon>Metazoa</taxon>
        <taxon>Ecdysozoa</taxon>
        <taxon>Arthropoda</taxon>
        <taxon>Hexapoda</taxon>
        <taxon>Insecta</taxon>
        <taxon>Pterygota</taxon>
        <taxon>Neoptera</taxon>
        <taxon>Paraneoptera</taxon>
        <taxon>Hemiptera</taxon>
        <taxon>Sternorrhyncha</taxon>
        <taxon>Aphidomorpha</taxon>
        <taxon>Aphidoidea</taxon>
        <taxon>Aphididae</taxon>
        <taxon>Aphidini</taxon>
        <taxon>Aphis</taxon>
        <taxon>Aphis</taxon>
    </lineage>
</organism>
<dbReference type="GO" id="GO:0047238">
    <property type="term" value="F:glucuronosyl-N-acetylgalactosaminyl-proteoglycan 4-beta-N-acetylgalactosaminyltransferase activity"/>
    <property type="evidence" value="ECO:0007669"/>
    <property type="project" value="TreeGrafter"/>
</dbReference>
<evidence type="ECO:0000256" key="8">
    <source>
        <dbReference type="ARBA" id="ARBA00023136"/>
    </source>
</evidence>
<keyword evidence="8" id="KW-0472">Membrane</keyword>
<evidence type="ECO:0000313" key="11">
    <source>
        <dbReference type="EMBL" id="KAF0764647.1"/>
    </source>
</evidence>
<dbReference type="Gene3D" id="3.90.550.10">
    <property type="entry name" value="Spore Coat Polysaccharide Biosynthesis Protein SpsA, Chain A"/>
    <property type="match status" value="1"/>
</dbReference>